<accession>A0ABX2ALB9</accession>
<organism evidence="4 5">
    <name type="scientific">Xylanibacter muris</name>
    <dbReference type="NCBI Taxonomy" id="2736290"/>
    <lineage>
        <taxon>Bacteria</taxon>
        <taxon>Pseudomonadati</taxon>
        <taxon>Bacteroidota</taxon>
        <taxon>Bacteroidia</taxon>
        <taxon>Bacteroidales</taxon>
        <taxon>Prevotellaceae</taxon>
        <taxon>Xylanibacter</taxon>
    </lineage>
</organism>
<comment type="similarity">
    <text evidence="1">Belongs to the 5'-nucleotidase family.</text>
</comment>
<protein>
    <submittedName>
        <fullName evidence="4">Bifunctional metallophosphatase/5'-nucleotidase</fullName>
    </submittedName>
</protein>
<dbReference type="Pfam" id="PF00149">
    <property type="entry name" value="Metallophos"/>
    <property type="match status" value="1"/>
</dbReference>
<gene>
    <name evidence="4" type="ORF">HPS56_06010</name>
</gene>
<evidence type="ECO:0000256" key="1">
    <source>
        <dbReference type="ARBA" id="ARBA00006654"/>
    </source>
</evidence>
<evidence type="ECO:0000259" key="3">
    <source>
        <dbReference type="Pfam" id="PF00149"/>
    </source>
</evidence>
<dbReference type="PROSITE" id="PS00786">
    <property type="entry name" value="5_NUCLEOTIDASE_2"/>
    <property type="match status" value="1"/>
</dbReference>
<dbReference type="SUPFAM" id="SSF56300">
    <property type="entry name" value="Metallo-dependent phosphatases"/>
    <property type="match status" value="1"/>
</dbReference>
<proteinExistence type="inferred from homology"/>
<dbReference type="CDD" id="cd00845">
    <property type="entry name" value="MPP_UshA_N_like"/>
    <property type="match status" value="1"/>
</dbReference>
<evidence type="ECO:0000256" key="2">
    <source>
        <dbReference type="SAM" id="SignalP"/>
    </source>
</evidence>
<keyword evidence="5" id="KW-1185">Reference proteome</keyword>
<name>A0ABX2ALB9_9BACT</name>
<feature type="domain" description="Calcineurin-like phosphoesterase" evidence="3">
    <location>
        <begin position="39"/>
        <end position="257"/>
    </location>
</feature>
<dbReference type="Gene3D" id="3.60.21.10">
    <property type="match status" value="1"/>
</dbReference>
<evidence type="ECO:0000313" key="4">
    <source>
        <dbReference type="EMBL" id="NPD91910.1"/>
    </source>
</evidence>
<comment type="caution">
    <text evidence="4">The sequence shown here is derived from an EMBL/GenBank/DDBJ whole genome shotgun (WGS) entry which is preliminary data.</text>
</comment>
<feature type="signal peptide" evidence="2">
    <location>
        <begin position="1"/>
        <end position="19"/>
    </location>
</feature>
<dbReference type="InterPro" id="IPR004843">
    <property type="entry name" value="Calcineurin-like_PHP"/>
</dbReference>
<dbReference type="InterPro" id="IPR006146">
    <property type="entry name" value="5'-Nucleotdase_CS"/>
</dbReference>
<evidence type="ECO:0000313" key="5">
    <source>
        <dbReference type="Proteomes" id="UP000714420"/>
    </source>
</evidence>
<dbReference type="PANTHER" id="PTHR11575">
    <property type="entry name" value="5'-NUCLEOTIDASE-RELATED"/>
    <property type="match status" value="1"/>
</dbReference>
<dbReference type="PRINTS" id="PR01607">
    <property type="entry name" value="APYRASEFAMLY"/>
</dbReference>
<reference evidence="4 5" key="1">
    <citation type="submission" date="2020-05" db="EMBL/GenBank/DDBJ databases">
        <title>Distinct polysaccharide utilization as determinants for interspecies competition between intestinal Prevotella spp.</title>
        <authorList>
            <person name="Galvez E.J.C."/>
            <person name="Iljazovic A."/>
            <person name="Strowig T."/>
        </authorList>
    </citation>
    <scope>NUCLEOTIDE SEQUENCE [LARGE SCALE GENOMIC DNA]</scope>
    <source>
        <strain evidence="4 5">PMUR</strain>
    </source>
</reference>
<feature type="chain" id="PRO_5045461286" evidence="2">
    <location>
        <begin position="20"/>
        <end position="295"/>
    </location>
</feature>
<dbReference type="EMBL" id="JABKKF010000004">
    <property type="protein sequence ID" value="NPD91910.1"/>
    <property type="molecule type" value="Genomic_DNA"/>
</dbReference>
<dbReference type="Proteomes" id="UP000714420">
    <property type="component" value="Unassembled WGS sequence"/>
</dbReference>
<dbReference type="PANTHER" id="PTHR11575:SF24">
    <property type="entry name" value="5'-NUCLEOTIDASE"/>
    <property type="match status" value="1"/>
</dbReference>
<keyword evidence="2" id="KW-0732">Signal</keyword>
<dbReference type="InterPro" id="IPR006179">
    <property type="entry name" value="5_nucleotidase/apyrase"/>
</dbReference>
<dbReference type="RefSeq" id="WP_172275255.1">
    <property type="nucleotide sequence ID" value="NZ_CASGMU010000003.1"/>
</dbReference>
<dbReference type="InterPro" id="IPR029052">
    <property type="entry name" value="Metallo-depent_PP-like"/>
</dbReference>
<sequence>MKKIIVSIAVLVVPLLAVAQHCAGCGQCGGNDRDAVRITVLHTNDTHSTVMPLGVNLDDTLKAGRGGFLRRIAMVRQERMKDEGLLLFDSGDFSQGSPYYTVFGGEVEIGLMNRMGYDAATIGNHEFDYGLENMAKIFRMAKFPIVCANYDFTGTEVEGLVKPYVVIERKGLKIGVFGLGPQLDGLVSASCYGGTKYHDPIETARKTASLLKDSMKCDVVVCLSHLGWKESRGIDDVRLIESTKGIDLVLGGHSHTYMKGLERVRNADGVDVPVDQNGKHGIYVGKLVMDVEKRK</sequence>